<dbReference type="Proteomes" id="UP000321947">
    <property type="component" value="Unassembled WGS sequence"/>
</dbReference>
<evidence type="ECO:0000313" key="2">
    <source>
        <dbReference type="Proteomes" id="UP000321947"/>
    </source>
</evidence>
<accession>A0A5D3CXY8</accession>
<sequence length="60" mass="6921">MDGIREGNLTTRPPVLDGVNYGYWKARMTAFLMSLDMRCWRVIVAGWKHPLETHEDGKVT</sequence>
<gene>
    <name evidence="1" type="ORF">E5676_scaffold21G001390</name>
</gene>
<organism evidence="1 2">
    <name type="scientific">Cucumis melo var. makuwa</name>
    <name type="common">Oriental melon</name>
    <dbReference type="NCBI Taxonomy" id="1194695"/>
    <lineage>
        <taxon>Eukaryota</taxon>
        <taxon>Viridiplantae</taxon>
        <taxon>Streptophyta</taxon>
        <taxon>Embryophyta</taxon>
        <taxon>Tracheophyta</taxon>
        <taxon>Spermatophyta</taxon>
        <taxon>Magnoliopsida</taxon>
        <taxon>eudicotyledons</taxon>
        <taxon>Gunneridae</taxon>
        <taxon>Pentapetalae</taxon>
        <taxon>rosids</taxon>
        <taxon>fabids</taxon>
        <taxon>Cucurbitales</taxon>
        <taxon>Cucurbitaceae</taxon>
        <taxon>Benincaseae</taxon>
        <taxon>Cucumis</taxon>
    </lineage>
</organism>
<name>A0A5D3CXY8_CUCMM</name>
<dbReference type="AlphaFoldDB" id="A0A5D3CXY8"/>
<keyword evidence="1" id="KW-0675">Receptor</keyword>
<dbReference type="EMBL" id="SSTD01008307">
    <property type="protein sequence ID" value="TYK16355.1"/>
    <property type="molecule type" value="Genomic_DNA"/>
</dbReference>
<comment type="caution">
    <text evidence="1">The sequence shown here is derived from an EMBL/GenBank/DDBJ whole genome shotgun (WGS) entry which is preliminary data.</text>
</comment>
<evidence type="ECO:0000313" key="1">
    <source>
        <dbReference type="EMBL" id="TYK16355.1"/>
    </source>
</evidence>
<protein>
    <submittedName>
        <fullName evidence="1">Receptor-like protein 12</fullName>
    </submittedName>
</protein>
<reference evidence="1 2" key="1">
    <citation type="submission" date="2019-08" db="EMBL/GenBank/DDBJ databases">
        <title>Draft genome sequences of two oriental melons (Cucumis melo L. var makuwa).</title>
        <authorList>
            <person name="Kwon S.-Y."/>
        </authorList>
    </citation>
    <scope>NUCLEOTIDE SEQUENCE [LARGE SCALE GENOMIC DNA]</scope>
    <source>
        <strain evidence="2">cv. Chang Bougi</strain>
        <tissue evidence="1">Leaf</tissue>
    </source>
</reference>
<proteinExistence type="predicted"/>